<feature type="non-terminal residue" evidence="1">
    <location>
        <position position="1"/>
    </location>
</feature>
<reference evidence="1 2" key="1">
    <citation type="journal article" date="2018" name="Front. Plant Sci.">
        <title>Red Clover (Trifolium pratense) and Zigzag Clover (T. medium) - A Picture of Genomic Similarities and Differences.</title>
        <authorList>
            <person name="Dluhosova J."/>
            <person name="Istvanek J."/>
            <person name="Nedelnik J."/>
            <person name="Repkova J."/>
        </authorList>
    </citation>
    <scope>NUCLEOTIDE SEQUENCE [LARGE SCALE GENOMIC DNA]</scope>
    <source>
        <strain evidence="2">cv. 10/8</strain>
        <tissue evidence="1">Leaf</tissue>
    </source>
</reference>
<dbReference type="AlphaFoldDB" id="A0A392UWW3"/>
<keyword evidence="2" id="KW-1185">Reference proteome</keyword>
<comment type="caution">
    <text evidence="1">The sequence shown here is derived from an EMBL/GenBank/DDBJ whole genome shotgun (WGS) entry which is preliminary data.</text>
</comment>
<gene>
    <name evidence="1" type="ORF">A2U01_0099941</name>
</gene>
<organism evidence="1 2">
    <name type="scientific">Trifolium medium</name>
    <dbReference type="NCBI Taxonomy" id="97028"/>
    <lineage>
        <taxon>Eukaryota</taxon>
        <taxon>Viridiplantae</taxon>
        <taxon>Streptophyta</taxon>
        <taxon>Embryophyta</taxon>
        <taxon>Tracheophyta</taxon>
        <taxon>Spermatophyta</taxon>
        <taxon>Magnoliopsida</taxon>
        <taxon>eudicotyledons</taxon>
        <taxon>Gunneridae</taxon>
        <taxon>Pentapetalae</taxon>
        <taxon>rosids</taxon>
        <taxon>fabids</taxon>
        <taxon>Fabales</taxon>
        <taxon>Fabaceae</taxon>
        <taxon>Papilionoideae</taxon>
        <taxon>50 kb inversion clade</taxon>
        <taxon>NPAAA clade</taxon>
        <taxon>Hologalegina</taxon>
        <taxon>IRL clade</taxon>
        <taxon>Trifolieae</taxon>
        <taxon>Trifolium</taxon>
    </lineage>
</organism>
<accession>A0A392UWW3</accession>
<protein>
    <submittedName>
        <fullName evidence="1">Uncharacterized protein</fullName>
    </submittedName>
</protein>
<sequence>RWWLWVLGVRGVHCSDGGGGGDVVFGADVVVFGSCAGVRLMPRVNDFLRYLIL</sequence>
<evidence type="ECO:0000313" key="1">
    <source>
        <dbReference type="EMBL" id="MCI78670.1"/>
    </source>
</evidence>
<dbReference type="EMBL" id="LXQA010956071">
    <property type="protein sequence ID" value="MCI78670.1"/>
    <property type="molecule type" value="Genomic_DNA"/>
</dbReference>
<name>A0A392UWW3_9FABA</name>
<dbReference type="Proteomes" id="UP000265520">
    <property type="component" value="Unassembled WGS sequence"/>
</dbReference>
<evidence type="ECO:0000313" key="2">
    <source>
        <dbReference type="Proteomes" id="UP000265520"/>
    </source>
</evidence>
<proteinExistence type="predicted"/>